<dbReference type="Pfam" id="PF07277">
    <property type="entry name" value="SapC"/>
    <property type="match status" value="1"/>
</dbReference>
<accession>A0ABV9NCM6</accession>
<proteinExistence type="predicted"/>
<reference evidence="2" key="1">
    <citation type="journal article" date="2019" name="Int. J. Syst. Evol. Microbiol.">
        <title>The Global Catalogue of Microorganisms (GCM) 10K type strain sequencing project: providing services to taxonomists for standard genome sequencing and annotation.</title>
        <authorList>
            <consortium name="The Broad Institute Genomics Platform"/>
            <consortium name="The Broad Institute Genome Sequencing Center for Infectious Disease"/>
            <person name="Wu L."/>
            <person name="Ma J."/>
        </authorList>
    </citation>
    <scope>NUCLEOTIDE SEQUENCE [LARGE SCALE GENOMIC DNA]</scope>
    <source>
        <strain evidence="2">CCUG 62981</strain>
    </source>
</reference>
<sequence length="277" mass="30581">MADAATGAPKIQGTLPLYKKPEPLNLEAHKGKGLKYGDRPFDFLNQTHFLPLTMSEFAQASSVYPIIFLGANYTPVAVMGLQEATNLFVDPETGLFERNTYVPAFVRRYPFVAAVHTEDNERFTLCIDAGSHLISDNPDQPFFDESGQATPLVQNAIEFVQRYEVDARNTTQLVQRLRELDLFEEQKTHFQPRDEQGQPTGEPQVIASYWGISGEKLRALSPEKLAELRDDATLGAIYAHMISVGRWDGIVARATARQLGAAAAAPQPGITPPPPEA</sequence>
<dbReference type="EMBL" id="JBHSGQ010000003">
    <property type="protein sequence ID" value="MFC4725044.1"/>
    <property type="molecule type" value="Genomic_DNA"/>
</dbReference>
<dbReference type="InterPro" id="IPR010836">
    <property type="entry name" value="SapC"/>
</dbReference>
<gene>
    <name evidence="1" type="ORF">ACFPB0_07065</name>
</gene>
<comment type="caution">
    <text evidence="1">The sequence shown here is derived from an EMBL/GenBank/DDBJ whole genome shotgun (WGS) entry which is preliminary data.</text>
</comment>
<keyword evidence="2" id="KW-1185">Reference proteome</keyword>
<name>A0ABV9NCM6_9PROT</name>
<dbReference type="RefSeq" id="WP_371392297.1">
    <property type="nucleotide sequence ID" value="NZ_CP163421.1"/>
</dbReference>
<protein>
    <submittedName>
        <fullName evidence="1">SapC family protein</fullName>
    </submittedName>
</protein>
<dbReference type="Proteomes" id="UP001596024">
    <property type="component" value="Unassembled WGS sequence"/>
</dbReference>
<evidence type="ECO:0000313" key="2">
    <source>
        <dbReference type="Proteomes" id="UP001596024"/>
    </source>
</evidence>
<organism evidence="1 2">
    <name type="scientific">Glycocaulis abyssi</name>
    <dbReference type="NCBI Taxonomy" id="1433403"/>
    <lineage>
        <taxon>Bacteria</taxon>
        <taxon>Pseudomonadati</taxon>
        <taxon>Pseudomonadota</taxon>
        <taxon>Alphaproteobacteria</taxon>
        <taxon>Maricaulales</taxon>
        <taxon>Maricaulaceae</taxon>
        <taxon>Glycocaulis</taxon>
    </lineage>
</organism>
<evidence type="ECO:0000313" key="1">
    <source>
        <dbReference type="EMBL" id="MFC4725044.1"/>
    </source>
</evidence>